<evidence type="ECO:0000256" key="1">
    <source>
        <dbReference type="SAM" id="MobiDB-lite"/>
    </source>
</evidence>
<evidence type="ECO:0000313" key="3">
    <source>
        <dbReference type="Proteomes" id="UP000194903"/>
    </source>
</evidence>
<dbReference type="InterPro" id="IPR036390">
    <property type="entry name" value="WH_DNA-bd_sf"/>
</dbReference>
<protein>
    <recommendedName>
        <fullName evidence="4">Helix-turn-helix domain-containing protein</fullName>
    </recommendedName>
</protein>
<keyword evidence="3" id="KW-1185">Reference proteome</keyword>
<proteinExistence type="predicted"/>
<accession>A0A252F197</accession>
<organism evidence="2 3">
    <name type="scientific">Butyricicoccus porcorum</name>
    <dbReference type="NCBI Taxonomy" id="1945634"/>
    <lineage>
        <taxon>Bacteria</taxon>
        <taxon>Bacillati</taxon>
        <taxon>Bacillota</taxon>
        <taxon>Clostridia</taxon>
        <taxon>Eubacteriales</taxon>
        <taxon>Butyricicoccaceae</taxon>
        <taxon>Butyricicoccus</taxon>
    </lineage>
</organism>
<dbReference type="SUPFAM" id="SSF46785">
    <property type="entry name" value="Winged helix' DNA-binding domain"/>
    <property type="match status" value="1"/>
</dbReference>
<dbReference type="AlphaFoldDB" id="A0A252F197"/>
<dbReference type="EMBL" id="NHOC01000014">
    <property type="protein sequence ID" value="OUM19586.1"/>
    <property type="molecule type" value="Genomic_DNA"/>
</dbReference>
<feature type="compositionally biased region" description="Polar residues" evidence="1">
    <location>
        <begin position="124"/>
        <end position="135"/>
    </location>
</feature>
<dbReference type="OrthoDB" id="9803733at2"/>
<dbReference type="Pfam" id="PF13730">
    <property type="entry name" value="HTH_36"/>
    <property type="match status" value="1"/>
</dbReference>
<feature type="region of interest" description="Disordered" evidence="1">
    <location>
        <begin position="114"/>
        <end position="146"/>
    </location>
</feature>
<sequence>MPVIRVEKNKNYTAMSNYHLKDKRLSLKAKGLLSMILSLPDKWDYSVRGLASICKEGKDSIARTLRELEEFGYVCREQARAQGRFAKIEYVVFEHPDFNTYLNCGEADTSCSADSYTADPGTESPCTENPNTVNEDGNKVKKESKTKRKSTKTIKYFLNQEADGQTDTRLKDLVNYFSQVFHASPSKQLAAAMKDALKAGLTYGAVQQAIDDAAARQPDHPSAYTATLVKDYIQRGGAPTLSPANQQSHLDDPLADWERDWLEEFNATRQ</sequence>
<dbReference type="Proteomes" id="UP000194903">
    <property type="component" value="Unassembled WGS sequence"/>
</dbReference>
<reference evidence="2 3" key="1">
    <citation type="submission" date="2017-05" db="EMBL/GenBank/DDBJ databases">
        <title>Butyricicoccus porcorum sp. nov. a butyrate-producing bacterium from the swine intestinal tract.</title>
        <authorList>
            <person name="Trachsel J."/>
            <person name="Humphrey S."/>
            <person name="Allen H.K."/>
        </authorList>
    </citation>
    <scope>NUCLEOTIDE SEQUENCE [LARGE SCALE GENOMIC DNA]</scope>
    <source>
        <strain evidence="2">BB10</strain>
    </source>
</reference>
<name>A0A252F197_9FIRM</name>
<evidence type="ECO:0000313" key="2">
    <source>
        <dbReference type="EMBL" id="OUM19586.1"/>
    </source>
</evidence>
<gene>
    <name evidence="2" type="ORF">CBW42_12460</name>
</gene>
<evidence type="ECO:0008006" key="4">
    <source>
        <dbReference type="Google" id="ProtNLM"/>
    </source>
</evidence>
<comment type="caution">
    <text evidence="2">The sequence shown here is derived from an EMBL/GenBank/DDBJ whole genome shotgun (WGS) entry which is preliminary data.</text>
</comment>
<dbReference type="RefSeq" id="WP_087022110.1">
    <property type="nucleotide sequence ID" value="NZ_CP178353.1"/>
</dbReference>